<reference evidence="2 3" key="1">
    <citation type="journal article" date="2020" name="Genome Biol. Evol.">
        <title>Comparative genomics of Sclerotiniaceae.</title>
        <authorList>
            <person name="Valero Jimenez C.A."/>
            <person name="Steentjes M."/>
            <person name="Scholten O.E."/>
            <person name="Van Kan J.A.L."/>
        </authorList>
    </citation>
    <scope>NUCLEOTIDE SEQUENCE [LARGE SCALE GENOMIC DNA]</scope>
    <source>
        <strain evidence="2 3">B1</strain>
    </source>
</reference>
<keyword evidence="3" id="KW-1185">Reference proteome</keyword>
<evidence type="ECO:0000313" key="3">
    <source>
        <dbReference type="Proteomes" id="UP000783213"/>
    </source>
</evidence>
<dbReference type="EMBL" id="RCSX01000021">
    <property type="protein sequence ID" value="KAF7922071.1"/>
    <property type="molecule type" value="Genomic_DNA"/>
</dbReference>
<feature type="compositionally biased region" description="Basic and acidic residues" evidence="1">
    <location>
        <begin position="195"/>
        <end position="220"/>
    </location>
</feature>
<sequence>MRSYRRYRSEDDFSDDETSSSVISYTDSDSESEVESHLGSERECQISRTLLRGRSPSPQPSYLSGDYSDDLDEEEAPDQAIRHLSGSSCSCCESRYIPSNSAQYGSSVRNSIPVPMGLSRSPHSDTAYYSGNPEDSDIFNHYNIMKRAHRSRLGYGSGGEAWRMGRPTMGEYRGPNRIPQDLDRSYHMDRELQQRYHHGRPWDRERGATEGYHPERQREGRRYRRNSSSYSLGNLPDQNYSGERRSSNGIVRAAGKVASWMFSAISGG</sequence>
<dbReference type="Proteomes" id="UP000783213">
    <property type="component" value="Unassembled WGS sequence"/>
</dbReference>
<dbReference type="RefSeq" id="XP_038807771.1">
    <property type="nucleotide sequence ID" value="XM_038955905.1"/>
</dbReference>
<feature type="compositionally biased region" description="Basic and acidic residues" evidence="1">
    <location>
        <begin position="34"/>
        <end position="45"/>
    </location>
</feature>
<protein>
    <submittedName>
        <fullName evidence="2">Uncharacterized protein</fullName>
    </submittedName>
</protein>
<feature type="region of interest" description="Disordered" evidence="1">
    <location>
        <begin position="1"/>
        <end position="78"/>
    </location>
</feature>
<comment type="caution">
    <text evidence="2">The sequence shown here is derived from an EMBL/GenBank/DDBJ whole genome shotgun (WGS) entry which is preliminary data.</text>
</comment>
<feature type="compositionally biased region" description="Acidic residues" evidence="1">
    <location>
        <begin position="67"/>
        <end position="77"/>
    </location>
</feature>
<evidence type="ECO:0000256" key="1">
    <source>
        <dbReference type="SAM" id="MobiDB-lite"/>
    </source>
</evidence>
<feature type="compositionally biased region" description="Low complexity" evidence="1">
    <location>
        <begin position="226"/>
        <end position="235"/>
    </location>
</feature>
<evidence type="ECO:0000313" key="2">
    <source>
        <dbReference type="EMBL" id="KAF7922071.1"/>
    </source>
</evidence>
<accession>A0ABQ7IFC2</accession>
<feature type="region of interest" description="Disordered" evidence="1">
    <location>
        <begin position="195"/>
        <end position="246"/>
    </location>
</feature>
<dbReference type="GeneID" id="62235055"/>
<proteinExistence type="predicted"/>
<gene>
    <name evidence="2" type="ORF">EAE98_008282</name>
</gene>
<organism evidence="2 3">
    <name type="scientific">Botrytis deweyae</name>
    <dbReference type="NCBI Taxonomy" id="2478750"/>
    <lineage>
        <taxon>Eukaryota</taxon>
        <taxon>Fungi</taxon>
        <taxon>Dikarya</taxon>
        <taxon>Ascomycota</taxon>
        <taxon>Pezizomycotina</taxon>
        <taxon>Leotiomycetes</taxon>
        <taxon>Helotiales</taxon>
        <taxon>Sclerotiniaceae</taxon>
        <taxon>Botrytis</taxon>
    </lineage>
</organism>
<name>A0ABQ7IFC2_9HELO</name>